<dbReference type="Proteomes" id="UP000183255">
    <property type="component" value="Unassembled WGS sequence"/>
</dbReference>
<dbReference type="GO" id="GO:0046872">
    <property type="term" value="F:metal ion binding"/>
    <property type="evidence" value="ECO:0007669"/>
    <property type="project" value="InterPro"/>
</dbReference>
<dbReference type="AlphaFoldDB" id="A0A1G8KPV0"/>
<evidence type="ECO:0000313" key="3">
    <source>
        <dbReference type="Proteomes" id="UP000183255"/>
    </source>
</evidence>
<name>A0A1G8KPV0_9CLOT</name>
<evidence type="ECO:0000313" key="2">
    <source>
        <dbReference type="EMBL" id="SDI45399.1"/>
    </source>
</evidence>
<evidence type="ECO:0000259" key="1">
    <source>
        <dbReference type="PROSITE" id="PS50846"/>
    </source>
</evidence>
<dbReference type="RefSeq" id="WP_031577930.1">
    <property type="nucleotide sequence ID" value="NZ_FNDZ01000002.1"/>
</dbReference>
<dbReference type="SUPFAM" id="SSF55008">
    <property type="entry name" value="HMA, heavy metal-associated domain"/>
    <property type="match status" value="1"/>
</dbReference>
<dbReference type="InterPro" id="IPR036163">
    <property type="entry name" value="HMA_dom_sf"/>
</dbReference>
<sequence length="76" mass="8364">MKKVLEIEGMHCMGCVRRATEALEGLEGINSARVDLNEKSAVVDMEKEVSEDLMRAALKDVALELVAVKEKKSIFG</sequence>
<proteinExistence type="predicted"/>
<dbReference type="Pfam" id="PF00403">
    <property type="entry name" value="HMA"/>
    <property type="match status" value="1"/>
</dbReference>
<dbReference type="Gene3D" id="3.30.70.100">
    <property type="match status" value="1"/>
</dbReference>
<dbReference type="PROSITE" id="PS50846">
    <property type="entry name" value="HMA_2"/>
    <property type="match status" value="1"/>
</dbReference>
<dbReference type="InterPro" id="IPR006121">
    <property type="entry name" value="HMA_dom"/>
</dbReference>
<gene>
    <name evidence="2" type="ORF">SAMN05421804_102388</name>
</gene>
<dbReference type="EMBL" id="FNDZ01000002">
    <property type="protein sequence ID" value="SDI45399.1"/>
    <property type="molecule type" value="Genomic_DNA"/>
</dbReference>
<dbReference type="CDD" id="cd00371">
    <property type="entry name" value="HMA"/>
    <property type="match status" value="1"/>
</dbReference>
<feature type="domain" description="HMA" evidence="1">
    <location>
        <begin position="1"/>
        <end position="66"/>
    </location>
</feature>
<accession>A0A1G8KPV0</accession>
<organism evidence="2 3">
    <name type="scientific">Proteiniclasticum ruminis</name>
    <dbReference type="NCBI Taxonomy" id="398199"/>
    <lineage>
        <taxon>Bacteria</taxon>
        <taxon>Bacillati</taxon>
        <taxon>Bacillota</taxon>
        <taxon>Clostridia</taxon>
        <taxon>Eubacteriales</taxon>
        <taxon>Clostridiaceae</taxon>
        <taxon>Proteiniclasticum</taxon>
    </lineage>
</organism>
<reference evidence="2 3" key="1">
    <citation type="submission" date="2016-10" db="EMBL/GenBank/DDBJ databases">
        <authorList>
            <person name="de Groot N.N."/>
        </authorList>
    </citation>
    <scope>NUCLEOTIDE SEQUENCE [LARGE SCALE GENOMIC DNA]</scope>
    <source>
        <strain evidence="2 3">CGMCC 1.5058</strain>
    </source>
</reference>
<protein>
    <submittedName>
        <fullName evidence="2">Copper chaperone CopZ</fullName>
    </submittedName>
</protein>